<evidence type="ECO:0000256" key="6">
    <source>
        <dbReference type="SAM" id="Phobius"/>
    </source>
</evidence>
<protein>
    <submittedName>
        <fullName evidence="8">Putative transporter YycB</fullName>
    </submittedName>
</protein>
<evidence type="ECO:0000313" key="9">
    <source>
        <dbReference type="Proteomes" id="UP000321558"/>
    </source>
</evidence>
<name>A0A511ZJE3_9BACI</name>
<keyword evidence="2" id="KW-0813">Transport</keyword>
<dbReference type="STRING" id="582851.GCA_900162665_00723"/>
<dbReference type="Gene3D" id="1.20.1250.20">
    <property type="entry name" value="MFS general substrate transporter like domains"/>
    <property type="match status" value="1"/>
</dbReference>
<evidence type="ECO:0000256" key="4">
    <source>
        <dbReference type="ARBA" id="ARBA00022989"/>
    </source>
</evidence>
<dbReference type="Pfam" id="PF07690">
    <property type="entry name" value="MFS_1"/>
    <property type="match status" value="1"/>
</dbReference>
<feature type="transmembrane region" description="Helical" evidence="6">
    <location>
        <begin position="226"/>
        <end position="249"/>
    </location>
</feature>
<keyword evidence="9" id="KW-1185">Reference proteome</keyword>
<feature type="transmembrane region" description="Helical" evidence="6">
    <location>
        <begin position="317"/>
        <end position="339"/>
    </location>
</feature>
<evidence type="ECO:0000259" key="7">
    <source>
        <dbReference type="PROSITE" id="PS50850"/>
    </source>
</evidence>
<dbReference type="Proteomes" id="UP000321558">
    <property type="component" value="Unassembled WGS sequence"/>
</dbReference>
<dbReference type="SUPFAM" id="SSF103473">
    <property type="entry name" value="MFS general substrate transporter"/>
    <property type="match status" value="1"/>
</dbReference>
<feature type="transmembrane region" description="Helical" evidence="6">
    <location>
        <begin position="21"/>
        <end position="39"/>
    </location>
</feature>
<feature type="transmembrane region" description="Helical" evidence="6">
    <location>
        <begin position="178"/>
        <end position="198"/>
    </location>
</feature>
<evidence type="ECO:0000256" key="1">
    <source>
        <dbReference type="ARBA" id="ARBA00004651"/>
    </source>
</evidence>
<dbReference type="RefSeq" id="WP_147210513.1">
    <property type="nucleotide sequence ID" value="NZ_BJYM01000008.1"/>
</dbReference>
<dbReference type="PANTHER" id="PTHR23523:SF2">
    <property type="entry name" value="2-NITROIMIDAZOLE TRANSPORTER"/>
    <property type="match status" value="1"/>
</dbReference>
<dbReference type="AlphaFoldDB" id="A0A511ZJE3"/>
<comment type="caution">
    <text evidence="8">The sequence shown here is derived from an EMBL/GenBank/DDBJ whole genome shotgun (WGS) entry which is preliminary data.</text>
</comment>
<feature type="transmembrane region" description="Helical" evidence="6">
    <location>
        <begin position="113"/>
        <end position="135"/>
    </location>
</feature>
<gene>
    <name evidence="8" type="primary">yycB_1</name>
    <name evidence="8" type="ORF">OSO01_22980</name>
</gene>
<feature type="transmembrane region" description="Helical" evidence="6">
    <location>
        <begin position="261"/>
        <end position="280"/>
    </location>
</feature>
<evidence type="ECO:0000313" key="8">
    <source>
        <dbReference type="EMBL" id="GEN87559.1"/>
    </source>
</evidence>
<dbReference type="EMBL" id="BJYM01000008">
    <property type="protein sequence ID" value="GEN87559.1"/>
    <property type="molecule type" value="Genomic_DNA"/>
</dbReference>
<dbReference type="InterPro" id="IPR011701">
    <property type="entry name" value="MFS"/>
</dbReference>
<sequence length="408" mass="43304">MEENRGKVKNIGGKEVVSNKRMLYLIAIIVIGFNLRPAITSVGPLLGTIRDQIGLENWSAGTITSLPLIAFAIVSPLAPKLGRRLENEKAVLLGLILLFAGIGVRSIPYTPTLFIGTAIIGVGIAVMNVLLPAVIKEKFPNKVGRMTSVYSTSMAIFAATASGLSVPLAKDAGLGWELALLSWALLAVVGIVIWVFVVRQNPVPKEEQVQLSSKPFDDSSLWKSPLAWQVTLFMGLQSFIFYVMVSWLPEIMQSFGFSVSAAGWIIAYVQFVGLPSTFLAPVLAEKFSNQQGIVLAIGGGATIGFIGLLIGGPLPLIFVWVTLIGVTFGGAISLSLAMLGMRARNGQQAGALSGMAQSVGYIFAAIGPLFIGLLFDITHAWSAPIMAIIAVCLLMTIAGLGAGRNKYV</sequence>
<dbReference type="GO" id="GO:0022857">
    <property type="term" value="F:transmembrane transporter activity"/>
    <property type="evidence" value="ECO:0007669"/>
    <property type="project" value="InterPro"/>
</dbReference>
<keyword evidence="3 6" id="KW-0812">Transmembrane</keyword>
<dbReference type="InterPro" id="IPR020846">
    <property type="entry name" value="MFS_dom"/>
</dbReference>
<feature type="transmembrane region" description="Helical" evidence="6">
    <location>
        <begin position="90"/>
        <end position="107"/>
    </location>
</feature>
<keyword evidence="4 6" id="KW-1133">Transmembrane helix</keyword>
<comment type="subcellular location">
    <subcellularLocation>
        <location evidence="1">Cell membrane</location>
        <topology evidence="1">Multi-pass membrane protein</topology>
    </subcellularLocation>
</comment>
<feature type="domain" description="Major facilitator superfamily (MFS) profile" evidence="7">
    <location>
        <begin position="22"/>
        <end position="407"/>
    </location>
</feature>
<dbReference type="OrthoDB" id="9797740at2"/>
<feature type="transmembrane region" description="Helical" evidence="6">
    <location>
        <begin position="59"/>
        <end position="78"/>
    </location>
</feature>
<dbReference type="GO" id="GO:0005886">
    <property type="term" value="C:plasma membrane"/>
    <property type="evidence" value="ECO:0007669"/>
    <property type="project" value="UniProtKB-SubCell"/>
</dbReference>
<dbReference type="CDD" id="cd17339">
    <property type="entry name" value="MFS_NIMT_CynX_like"/>
    <property type="match status" value="1"/>
</dbReference>
<feature type="transmembrane region" description="Helical" evidence="6">
    <location>
        <begin position="292"/>
        <end position="311"/>
    </location>
</feature>
<evidence type="ECO:0000256" key="5">
    <source>
        <dbReference type="ARBA" id="ARBA00023136"/>
    </source>
</evidence>
<dbReference type="PROSITE" id="PS50850">
    <property type="entry name" value="MFS"/>
    <property type="match status" value="1"/>
</dbReference>
<accession>A0A511ZJE3</accession>
<organism evidence="8 9">
    <name type="scientific">Oceanobacillus sojae</name>
    <dbReference type="NCBI Taxonomy" id="582851"/>
    <lineage>
        <taxon>Bacteria</taxon>
        <taxon>Bacillati</taxon>
        <taxon>Bacillota</taxon>
        <taxon>Bacilli</taxon>
        <taxon>Bacillales</taxon>
        <taxon>Bacillaceae</taxon>
        <taxon>Oceanobacillus</taxon>
    </lineage>
</organism>
<evidence type="ECO:0000256" key="3">
    <source>
        <dbReference type="ARBA" id="ARBA00022692"/>
    </source>
</evidence>
<feature type="transmembrane region" description="Helical" evidence="6">
    <location>
        <begin position="147"/>
        <end position="166"/>
    </location>
</feature>
<reference evidence="8 9" key="1">
    <citation type="submission" date="2019-07" db="EMBL/GenBank/DDBJ databases">
        <title>Whole genome shotgun sequence of Oceanobacillus sojae NBRC 105379.</title>
        <authorList>
            <person name="Hosoyama A."/>
            <person name="Uohara A."/>
            <person name="Ohji S."/>
            <person name="Ichikawa N."/>
        </authorList>
    </citation>
    <scope>NUCLEOTIDE SEQUENCE [LARGE SCALE GENOMIC DNA]</scope>
    <source>
        <strain evidence="8 9">NBRC 105379</strain>
    </source>
</reference>
<dbReference type="PANTHER" id="PTHR23523">
    <property type="match status" value="1"/>
</dbReference>
<dbReference type="InterPro" id="IPR052524">
    <property type="entry name" value="MFS_Cyanate_Porter"/>
</dbReference>
<feature type="transmembrane region" description="Helical" evidence="6">
    <location>
        <begin position="351"/>
        <end position="375"/>
    </location>
</feature>
<feature type="transmembrane region" description="Helical" evidence="6">
    <location>
        <begin position="381"/>
        <end position="402"/>
    </location>
</feature>
<keyword evidence="5 6" id="KW-0472">Membrane</keyword>
<evidence type="ECO:0000256" key="2">
    <source>
        <dbReference type="ARBA" id="ARBA00022448"/>
    </source>
</evidence>
<dbReference type="InterPro" id="IPR036259">
    <property type="entry name" value="MFS_trans_sf"/>
</dbReference>
<proteinExistence type="predicted"/>